<comment type="caution">
    <text evidence="1">The sequence shown here is derived from an EMBL/GenBank/DDBJ whole genome shotgun (WGS) entry which is preliminary data.</text>
</comment>
<gene>
    <name evidence="1" type="ORF">QAD02_019075</name>
</gene>
<protein>
    <submittedName>
        <fullName evidence="1">Uncharacterized protein</fullName>
    </submittedName>
</protein>
<dbReference type="Proteomes" id="UP001239111">
    <property type="component" value="Chromosome 1"/>
</dbReference>
<accession>A0ACC2PJV1</accession>
<sequence length="879" mass="99864">MSSKHSPAKVTLGMIKGKPITMSVPVIRYHASDDELEELYPDTDDEKRLTPESDRISPRPSPARCRISITRERDKENGDGLEESLEKRSTSVDGPLFDGTPPSDRWKVLSDIKGKITKTFEEKLSEIKSERKKSKHDRSRDTSSVSDYEDLGDVTPTEETNSEKIEKEPSPILRKRSNSSRFVGFSYIKTGLKAKKSDEGIEDGVEAAESSYEYPPDKDIGKNGLVDSNETGPRSKFQTDLKCFLPGIFEPPNLALTECERFRLQLQHRIYYQLCMVMVALLICYCIPFSTYFTGICAGIFISVMMKKIYLNIDQLLTKSNDRIPILEISSVQEHAIVEKFEGWLNELPYKYEPACYHVARTKPVFFILESDVLQILETRSRIPKRAIWDEAKHKPRFTKKRVYCLAGAKVELLPSGLIRRRRWSKKYPICLTLESDTIKESTVIENSSDEEPLPLEPDSDRLVVEEEETDDDLSQSKDRDIYEDCRDETDDEETKMKMYIFARTDRQKEDWFRRLKAASEYGSKRSSISSTKDSTVSANSPTQTNGESKPVSPSMSASEMPSILPYHAYMARYTEDSVISDADTSSSSDISHDGIWINALFGRILFDMHKCPETINVIQDKIQRKLSNIRLPYFMESLSVSELVIGQGAPVIHKSSKPVMDDRGLWFDLDITYEGSLTMTIETKLNLMKLKRTNSTSCNSSDLLGVEKTPRSARSPMFDSDVEDSPETSTDDEDSIPLAAPPSSKENTPTSSGKKFLSMVDKLASNKYFQHATELSYVKRAMEGVSNTEIRLMVSVSSIEGCLSVNVPPPPSDRIWYGFKPIPKINLTAKPTVGERSFNIVYVTKWIETKLLREFEKIFVLPNMDDLMISMCPNYPFY</sequence>
<name>A0ACC2PJV1_9HYME</name>
<evidence type="ECO:0000313" key="1">
    <source>
        <dbReference type="EMBL" id="KAJ8683283.1"/>
    </source>
</evidence>
<proteinExistence type="predicted"/>
<organism evidence="1 2">
    <name type="scientific">Eretmocerus hayati</name>
    <dbReference type="NCBI Taxonomy" id="131215"/>
    <lineage>
        <taxon>Eukaryota</taxon>
        <taxon>Metazoa</taxon>
        <taxon>Ecdysozoa</taxon>
        <taxon>Arthropoda</taxon>
        <taxon>Hexapoda</taxon>
        <taxon>Insecta</taxon>
        <taxon>Pterygota</taxon>
        <taxon>Neoptera</taxon>
        <taxon>Endopterygota</taxon>
        <taxon>Hymenoptera</taxon>
        <taxon>Apocrita</taxon>
        <taxon>Proctotrupomorpha</taxon>
        <taxon>Chalcidoidea</taxon>
        <taxon>Aphelinidae</taxon>
        <taxon>Aphelininae</taxon>
        <taxon>Eretmocerus</taxon>
    </lineage>
</organism>
<dbReference type="EMBL" id="CM056741">
    <property type="protein sequence ID" value="KAJ8683283.1"/>
    <property type="molecule type" value="Genomic_DNA"/>
</dbReference>
<keyword evidence="2" id="KW-1185">Reference proteome</keyword>
<evidence type="ECO:0000313" key="2">
    <source>
        <dbReference type="Proteomes" id="UP001239111"/>
    </source>
</evidence>
<reference evidence="1" key="1">
    <citation type="submission" date="2023-04" db="EMBL/GenBank/DDBJ databases">
        <title>A chromosome-level genome assembly of the parasitoid wasp Eretmocerus hayati.</title>
        <authorList>
            <person name="Zhong Y."/>
            <person name="Liu S."/>
            <person name="Liu Y."/>
        </authorList>
    </citation>
    <scope>NUCLEOTIDE SEQUENCE</scope>
    <source>
        <strain evidence="1">ZJU_SS_LIU_2023</strain>
    </source>
</reference>